<evidence type="ECO:0000256" key="2">
    <source>
        <dbReference type="SAM" id="Phobius"/>
    </source>
</evidence>
<evidence type="ECO:0000313" key="3">
    <source>
        <dbReference type="EMBL" id="GIT95910.1"/>
    </source>
</evidence>
<evidence type="ECO:0000256" key="1">
    <source>
        <dbReference type="SAM" id="MobiDB-lite"/>
    </source>
</evidence>
<feature type="compositionally biased region" description="Basic and acidic residues" evidence="1">
    <location>
        <begin position="86"/>
        <end position="111"/>
    </location>
</feature>
<protein>
    <submittedName>
        <fullName evidence="3">Uncharacterized protein</fullName>
    </submittedName>
</protein>
<evidence type="ECO:0000313" key="4">
    <source>
        <dbReference type="Proteomes" id="UP000786693"/>
    </source>
</evidence>
<feature type="region of interest" description="Disordered" evidence="1">
    <location>
        <begin position="81"/>
        <end position="111"/>
    </location>
</feature>
<gene>
    <name evidence="3" type="ORF">JANAI62_25330</name>
</gene>
<keyword evidence="2" id="KW-1133">Transmembrane helix</keyword>
<dbReference type="EMBL" id="BPFH01000004">
    <property type="protein sequence ID" value="GIT95910.1"/>
    <property type="molecule type" value="Genomic_DNA"/>
</dbReference>
<feature type="transmembrane region" description="Helical" evidence="2">
    <location>
        <begin position="200"/>
        <end position="221"/>
    </location>
</feature>
<feature type="transmembrane region" description="Helical" evidence="2">
    <location>
        <begin position="130"/>
        <end position="150"/>
    </location>
</feature>
<keyword evidence="2" id="KW-0812">Transmembrane</keyword>
<feature type="transmembrane region" description="Helical" evidence="2">
    <location>
        <begin position="170"/>
        <end position="188"/>
    </location>
</feature>
<feature type="transmembrane region" description="Helical" evidence="2">
    <location>
        <begin position="241"/>
        <end position="259"/>
    </location>
</feature>
<reference evidence="3 4" key="1">
    <citation type="submission" date="2021-05" db="EMBL/GenBank/DDBJ databases">
        <title>Bacteria Genome sequencing.</title>
        <authorList>
            <person name="Takabe Y."/>
            <person name="Nakajima Y."/>
            <person name="Suzuki S."/>
            <person name="Shiozaki T."/>
        </authorList>
    </citation>
    <scope>NUCLEOTIDE SEQUENCE [LARGE SCALE GENOMIC DNA]</scope>
    <source>
        <strain evidence="3 4">AI_62</strain>
    </source>
</reference>
<keyword evidence="4" id="KW-1185">Reference proteome</keyword>
<organism evidence="3 4">
    <name type="scientific">Jannaschia pagri</name>
    <dbReference type="NCBI Taxonomy" id="2829797"/>
    <lineage>
        <taxon>Bacteria</taxon>
        <taxon>Pseudomonadati</taxon>
        <taxon>Pseudomonadota</taxon>
        <taxon>Alphaproteobacteria</taxon>
        <taxon>Rhodobacterales</taxon>
        <taxon>Roseobacteraceae</taxon>
        <taxon>Jannaschia</taxon>
    </lineage>
</organism>
<sequence length="293" mass="31504">MLFCALLPYVFGVYGSIISDAAVASEGGLSTAPGEIAALTRAALTTGSGLLAYVAVSVPLTLAWITMIALLFQKPTMVTQPAKLQPHTDPRHVETPPEERKPDMSKGKLPEPKLPSIGAAMKLYIAADWIVMRLLGAGLLWTGYVLWQLIEAERWSRVAALSYGQNPMHALYAYAGIGALMATPFLLPRFITAPRHVAGGLLKAMLLVGSALVLLPMLHVAIELYTPDLYWATLHATVPSVFKGVAAVAVTSALLISFFRQLGSTPKVDYSGKPVMILSGQQLKDLRDARANR</sequence>
<name>A0ABQ4NNR7_9RHOB</name>
<comment type="caution">
    <text evidence="3">The sequence shown here is derived from an EMBL/GenBank/DDBJ whole genome shotgun (WGS) entry which is preliminary data.</text>
</comment>
<proteinExistence type="predicted"/>
<keyword evidence="2" id="KW-0472">Membrane</keyword>
<dbReference type="Proteomes" id="UP000786693">
    <property type="component" value="Unassembled WGS sequence"/>
</dbReference>
<accession>A0ABQ4NNR7</accession>
<feature type="transmembrane region" description="Helical" evidence="2">
    <location>
        <begin position="50"/>
        <end position="72"/>
    </location>
</feature>